<comment type="caution">
    <text evidence="1">The sequence shown here is derived from an EMBL/GenBank/DDBJ whole genome shotgun (WGS) entry which is preliminary data.</text>
</comment>
<dbReference type="Proteomes" id="UP000887013">
    <property type="component" value="Unassembled WGS sequence"/>
</dbReference>
<protein>
    <submittedName>
        <fullName evidence="1">Uncharacterized protein</fullName>
    </submittedName>
</protein>
<evidence type="ECO:0000313" key="2">
    <source>
        <dbReference type="Proteomes" id="UP000887013"/>
    </source>
</evidence>
<dbReference type="AlphaFoldDB" id="A0A8X6R160"/>
<keyword evidence="2" id="KW-1185">Reference proteome</keyword>
<sequence>MTFRKKTIKGGIWIFGHSFYCCLGIFEVERIARRNFRSPYTQANVNLPLE</sequence>
<evidence type="ECO:0000313" key="1">
    <source>
        <dbReference type="EMBL" id="GFU49528.1"/>
    </source>
</evidence>
<gene>
    <name evidence="1" type="ORF">NPIL_635611</name>
</gene>
<proteinExistence type="predicted"/>
<accession>A0A8X6R160</accession>
<feature type="non-terminal residue" evidence="1">
    <location>
        <position position="50"/>
    </location>
</feature>
<reference evidence="1" key="1">
    <citation type="submission" date="2020-08" db="EMBL/GenBank/DDBJ databases">
        <title>Multicomponent nature underlies the extraordinary mechanical properties of spider dragline silk.</title>
        <authorList>
            <person name="Kono N."/>
            <person name="Nakamura H."/>
            <person name="Mori M."/>
            <person name="Yoshida Y."/>
            <person name="Ohtoshi R."/>
            <person name="Malay A.D."/>
            <person name="Moran D.A.P."/>
            <person name="Tomita M."/>
            <person name="Numata K."/>
            <person name="Arakawa K."/>
        </authorList>
    </citation>
    <scope>NUCLEOTIDE SEQUENCE</scope>
</reference>
<name>A0A8X6R160_NEPPI</name>
<organism evidence="1 2">
    <name type="scientific">Nephila pilipes</name>
    <name type="common">Giant wood spider</name>
    <name type="synonym">Nephila maculata</name>
    <dbReference type="NCBI Taxonomy" id="299642"/>
    <lineage>
        <taxon>Eukaryota</taxon>
        <taxon>Metazoa</taxon>
        <taxon>Ecdysozoa</taxon>
        <taxon>Arthropoda</taxon>
        <taxon>Chelicerata</taxon>
        <taxon>Arachnida</taxon>
        <taxon>Araneae</taxon>
        <taxon>Araneomorphae</taxon>
        <taxon>Entelegynae</taxon>
        <taxon>Araneoidea</taxon>
        <taxon>Nephilidae</taxon>
        <taxon>Nephila</taxon>
    </lineage>
</organism>
<dbReference type="EMBL" id="BMAW01086988">
    <property type="protein sequence ID" value="GFU49528.1"/>
    <property type="molecule type" value="Genomic_DNA"/>
</dbReference>